<accession>A0A818XVQ6</accession>
<keyword evidence="4" id="KW-0378">Hydrolase</keyword>
<evidence type="ECO:0000256" key="5">
    <source>
        <dbReference type="ARBA" id="ARBA00022833"/>
    </source>
</evidence>
<dbReference type="GO" id="GO:0046872">
    <property type="term" value="F:metal ion binding"/>
    <property type="evidence" value="ECO:0007669"/>
    <property type="project" value="UniProtKB-KW"/>
</dbReference>
<dbReference type="EMBL" id="CAJNOG010000037">
    <property type="protein sequence ID" value="CAF0816045.1"/>
    <property type="molecule type" value="Genomic_DNA"/>
</dbReference>
<dbReference type="InterPro" id="IPR012962">
    <property type="entry name" value="Pept_M54_archaemetzincn"/>
</dbReference>
<keyword evidence="5" id="KW-0862">Zinc</keyword>
<evidence type="ECO:0000313" key="8">
    <source>
        <dbReference type="EMBL" id="CAF3742851.1"/>
    </source>
</evidence>
<keyword evidence="6" id="KW-0482">Metalloprotease</keyword>
<dbReference type="EMBL" id="CAJOAZ010000967">
    <property type="protein sequence ID" value="CAF3742851.1"/>
    <property type="molecule type" value="Genomic_DNA"/>
</dbReference>
<dbReference type="Proteomes" id="UP000663845">
    <property type="component" value="Unassembled WGS sequence"/>
</dbReference>
<dbReference type="GO" id="GO:0008237">
    <property type="term" value="F:metallopeptidase activity"/>
    <property type="evidence" value="ECO:0007669"/>
    <property type="project" value="UniProtKB-KW"/>
</dbReference>
<dbReference type="PANTHER" id="PTHR15910:SF1">
    <property type="entry name" value="ARCHAEMETZINCIN-2"/>
    <property type="match status" value="1"/>
</dbReference>
<comment type="caution">
    <text evidence="8">The sequence shown here is derived from an EMBL/GenBank/DDBJ whole genome shotgun (WGS) entry which is preliminary data.</text>
</comment>
<dbReference type="Gene3D" id="3.40.390.10">
    <property type="entry name" value="Collagenase (Catalytic Domain)"/>
    <property type="match status" value="1"/>
</dbReference>
<dbReference type="AlphaFoldDB" id="A0A818XVQ6"/>
<evidence type="ECO:0000256" key="4">
    <source>
        <dbReference type="ARBA" id="ARBA00022801"/>
    </source>
</evidence>
<organism evidence="8 9">
    <name type="scientific">Adineta steineri</name>
    <dbReference type="NCBI Taxonomy" id="433720"/>
    <lineage>
        <taxon>Eukaryota</taxon>
        <taxon>Metazoa</taxon>
        <taxon>Spiralia</taxon>
        <taxon>Gnathifera</taxon>
        <taxon>Rotifera</taxon>
        <taxon>Eurotatoria</taxon>
        <taxon>Bdelloidea</taxon>
        <taxon>Adinetida</taxon>
        <taxon>Adinetidae</taxon>
        <taxon>Adineta</taxon>
    </lineage>
</organism>
<keyword evidence="3" id="KW-0479">Metal-binding</keyword>
<name>A0A818XVQ6_9BILA</name>
<proteinExistence type="predicted"/>
<evidence type="ECO:0000313" key="9">
    <source>
        <dbReference type="Proteomes" id="UP000663844"/>
    </source>
</evidence>
<sequence length="91" mass="10952">MQRKRYKREELFSIGVTMVDIYPDPTWNFVYGEALINEGIAIYSFARLDPLFPRTSIESYTNEEQVLILRRAVSTYIYEVMHLLFMFNEWN</sequence>
<evidence type="ECO:0000313" key="7">
    <source>
        <dbReference type="EMBL" id="CAF0816045.1"/>
    </source>
</evidence>
<dbReference type="Proteomes" id="UP000663844">
    <property type="component" value="Unassembled WGS sequence"/>
</dbReference>
<dbReference type="PANTHER" id="PTHR15910">
    <property type="entry name" value="ARCHAEMETZINCIN"/>
    <property type="match status" value="1"/>
</dbReference>
<evidence type="ECO:0000256" key="3">
    <source>
        <dbReference type="ARBA" id="ARBA00022723"/>
    </source>
</evidence>
<dbReference type="GO" id="GO:0006508">
    <property type="term" value="P:proteolysis"/>
    <property type="evidence" value="ECO:0007669"/>
    <property type="project" value="UniProtKB-KW"/>
</dbReference>
<comment type="cofactor">
    <cofactor evidence="1">
        <name>Zn(2+)</name>
        <dbReference type="ChEBI" id="CHEBI:29105"/>
    </cofactor>
</comment>
<gene>
    <name evidence="7" type="ORF">JYZ213_LOCUS6045</name>
    <name evidence="8" type="ORF">OXD698_LOCUS14986</name>
</gene>
<evidence type="ECO:0000256" key="1">
    <source>
        <dbReference type="ARBA" id="ARBA00001947"/>
    </source>
</evidence>
<reference evidence="8" key="1">
    <citation type="submission" date="2021-02" db="EMBL/GenBank/DDBJ databases">
        <authorList>
            <person name="Nowell W R."/>
        </authorList>
    </citation>
    <scope>NUCLEOTIDE SEQUENCE</scope>
</reference>
<evidence type="ECO:0000256" key="2">
    <source>
        <dbReference type="ARBA" id="ARBA00022670"/>
    </source>
</evidence>
<keyword evidence="2" id="KW-0645">Protease</keyword>
<evidence type="ECO:0000256" key="6">
    <source>
        <dbReference type="ARBA" id="ARBA00023049"/>
    </source>
</evidence>
<protein>
    <submittedName>
        <fullName evidence="8">Uncharacterized protein</fullName>
    </submittedName>
</protein>
<dbReference type="InterPro" id="IPR024079">
    <property type="entry name" value="MetalloPept_cat_dom_sf"/>
</dbReference>